<feature type="transmembrane region" description="Helical" evidence="6">
    <location>
        <begin position="308"/>
        <end position="332"/>
    </location>
</feature>
<protein>
    <recommendedName>
        <fullName evidence="7">Major facilitator superfamily (MFS) profile domain-containing protein</fullName>
    </recommendedName>
</protein>
<name>A0ABM8YAN2_9BACI</name>
<evidence type="ECO:0000259" key="7">
    <source>
        <dbReference type="PROSITE" id="PS50850"/>
    </source>
</evidence>
<dbReference type="InterPro" id="IPR020846">
    <property type="entry name" value="MFS_dom"/>
</dbReference>
<accession>A0ABM8YAN2</accession>
<comment type="caution">
    <text evidence="8">The sequence shown here is derived from an EMBL/GenBank/DDBJ whole genome shotgun (WGS) entry which is preliminary data.</text>
</comment>
<keyword evidence="4 6" id="KW-1133">Transmembrane helix</keyword>
<keyword evidence="2" id="KW-0813">Transport</keyword>
<dbReference type="Pfam" id="PF07690">
    <property type="entry name" value="MFS_1"/>
    <property type="match status" value="1"/>
</dbReference>
<proteinExistence type="predicted"/>
<feature type="domain" description="Major facilitator superfamily (MFS) profile" evidence="7">
    <location>
        <begin position="1"/>
        <end position="199"/>
    </location>
</feature>
<feature type="transmembrane region" description="Helical" evidence="6">
    <location>
        <begin position="283"/>
        <end position="302"/>
    </location>
</feature>
<feature type="transmembrane region" description="Helical" evidence="6">
    <location>
        <begin position="106"/>
        <end position="128"/>
    </location>
</feature>
<keyword evidence="5 6" id="KW-0472">Membrane</keyword>
<comment type="subcellular location">
    <subcellularLocation>
        <location evidence="1">Cell membrane</location>
        <topology evidence="1">Multi-pass membrane protein</topology>
    </subcellularLocation>
</comment>
<dbReference type="InterPro" id="IPR036259">
    <property type="entry name" value="MFS_trans_sf"/>
</dbReference>
<evidence type="ECO:0000256" key="6">
    <source>
        <dbReference type="SAM" id="Phobius"/>
    </source>
</evidence>
<feature type="transmembrane region" description="Helical" evidence="6">
    <location>
        <begin position="352"/>
        <end position="372"/>
    </location>
</feature>
<dbReference type="InterPro" id="IPR011701">
    <property type="entry name" value="MFS"/>
</dbReference>
<dbReference type="Gene3D" id="1.20.1250.20">
    <property type="entry name" value="MFS general substrate transporter like domains"/>
    <property type="match status" value="2"/>
</dbReference>
<feature type="transmembrane region" description="Helical" evidence="6">
    <location>
        <begin position="378"/>
        <end position="396"/>
    </location>
</feature>
<dbReference type="PROSITE" id="PS50850">
    <property type="entry name" value="MFS"/>
    <property type="match status" value="1"/>
</dbReference>
<keyword evidence="9" id="KW-1185">Reference proteome</keyword>
<feature type="transmembrane region" description="Helical" evidence="6">
    <location>
        <begin position="222"/>
        <end position="245"/>
    </location>
</feature>
<dbReference type="InterPro" id="IPR052528">
    <property type="entry name" value="Sugar_transport-like"/>
</dbReference>
<dbReference type="SUPFAM" id="SSF103473">
    <property type="entry name" value="MFS general substrate transporter"/>
    <property type="match status" value="1"/>
</dbReference>
<dbReference type="RefSeq" id="WP_230574889.1">
    <property type="nucleotide sequence ID" value="NZ_CAKJTI010000007.1"/>
</dbReference>
<feature type="transmembrane region" description="Helical" evidence="6">
    <location>
        <begin position="80"/>
        <end position="100"/>
    </location>
</feature>
<dbReference type="Proteomes" id="UP000789423">
    <property type="component" value="Unassembled WGS sequence"/>
</dbReference>
<evidence type="ECO:0000256" key="3">
    <source>
        <dbReference type="ARBA" id="ARBA00022692"/>
    </source>
</evidence>
<feature type="transmembrane region" description="Helical" evidence="6">
    <location>
        <begin position="140"/>
        <end position="164"/>
    </location>
</feature>
<dbReference type="PANTHER" id="PTHR23526:SF2">
    <property type="entry name" value="MAJOR FACILITATOR SUPERFAMILY (MFS) PROFILE DOMAIN-CONTAINING PROTEIN"/>
    <property type="match status" value="1"/>
</dbReference>
<organism evidence="8 9">
    <name type="scientific">Bacillus rhizoplanae</name>
    <dbReference type="NCBI Taxonomy" id="2880966"/>
    <lineage>
        <taxon>Bacteria</taxon>
        <taxon>Bacillati</taxon>
        <taxon>Bacillota</taxon>
        <taxon>Bacilli</taxon>
        <taxon>Bacillales</taxon>
        <taxon>Bacillaceae</taxon>
        <taxon>Bacillus</taxon>
    </lineage>
</organism>
<evidence type="ECO:0000256" key="1">
    <source>
        <dbReference type="ARBA" id="ARBA00004651"/>
    </source>
</evidence>
<dbReference type="PANTHER" id="PTHR23526">
    <property type="entry name" value="INTEGRAL MEMBRANE TRANSPORT PROTEIN-RELATED"/>
    <property type="match status" value="1"/>
</dbReference>
<evidence type="ECO:0000256" key="4">
    <source>
        <dbReference type="ARBA" id="ARBA00022989"/>
    </source>
</evidence>
<feature type="transmembrane region" description="Helical" evidence="6">
    <location>
        <begin position="251"/>
        <end position="271"/>
    </location>
</feature>
<feature type="transmembrane region" description="Helical" evidence="6">
    <location>
        <begin position="16"/>
        <end position="42"/>
    </location>
</feature>
<feature type="transmembrane region" description="Helical" evidence="6">
    <location>
        <begin position="48"/>
        <end position="68"/>
    </location>
</feature>
<gene>
    <name evidence="8" type="ORF">BACCIP111899_01943</name>
</gene>
<reference evidence="8 9" key="1">
    <citation type="submission" date="2021-10" db="EMBL/GenBank/DDBJ databases">
        <authorList>
            <person name="Criscuolo A."/>
        </authorList>
    </citation>
    <scope>NUCLEOTIDE SEQUENCE [LARGE SCALE GENOMIC DNA]</scope>
    <source>
        <strain evidence="9">CIP 111899</strain>
    </source>
</reference>
<evidence type="ECO:0000313" key="9">
    <source>
        <dbReference type="Proteomes" id="UP000789423"/>
    </source>
</evidence>
<sequence length="425" mass="47798">MKWKHLIGDVEVNRDLVLLLIIGGLYALAISLSNTFVNIYLWKQTKDFVNIGLYNLASVVLQPLTFLVAGKLAKRVDRTILLRIGVTTLAIFFIVVLLTGTNASQYILLIGSLLGIGYGFYWLSFNLLTFEITEPETRDFFNGFLGLLSSFSGMIGPIASGFIISRMEKWSGYTFVFFLSLTLFTIAVVVSFFLTKRECEGRYELVEVMKERKNNKNWGRITLAHFFQGLREGTFIFVISVYVYLASGSELALGKYGLVNSAVSFICYYLVARVLKKEWRKKAILLGGIILYAVVFLVVFHVTYTKLLIYAACIAVAYPILLVPYGSMTYDIIGRAKQAKERRVEYIVVRELWLNGGRICSVLSFLLAVSLFPAEKSLPVLLLILGAGHLLIYFAIRNVKYDDEKVHSTALEVVQTTQNTTEGEG</sequence>
<keyword evidence="3 6" id="KW-0812">Transmembrane</keyword>
<feature type="transmembrane region" description="Helical" evidence="6">
    <location>
        <begin position="170"/>
        <end position="194"/>
    </location>
</feature>
<evidence type="ECO:0000313" key="8">
    <source>
        <dbReference type="EMBL" id="CAG9612765.1"/>
    </source>
</evidence>
<dbReference type="EMBL" id="CAKJTI010000007">
    <property type="protein sequence ID" value="CAG9612765.1"/>
    <property type="molecule type" value="Genomic_DNA"/>
</dbReference>
<evidence type="ECO:0000256" key="2">
    <source>
        <dbReference type="ARBA" id="ARBA00022448"/>
    </source>
</evidence>
<evidence type="ECO:0000256" key="5">
    <source>
        <dbReference type="ARBA" id="ARBA00023136"/>
    </source>
</evidence>